<protein>
    <recommendedName>
        <fullName evidence="3">CCHC-type domain-containing protein</fullName>
    </recommendedName>
</protein>
<dbReference type="Pfam" id="PF26034">
    <property type="entry name" value="PHAT_SMAUG"/>
    <property type="match status" value="1"/>
</dbReference>
<dbReference type="PANTHER" id="PTHR16195:SF16">
    <property type="entry name" value="ZINC FINGER CCHC DOMAIN-CONTAINING PROTEIN 14"/>
    <property type="match status" value="1"/>
</dbReference>
<dbReference type="InterPro" id="IPR057327">
    <property type="entry name" value="Vts1_dom"/>
</dbReference>
<keyword evidence="1" id="KW-0479">Metal-binding</keyword>
<dbReference type="AlphaFoldDB" id="A0A3S3PQE4"/>
<feature type="compositionally biased region" description="Polar residues" evidence="2">
    <location>
        <begin position="458"/>
        <end position="469"/>
    </location>
</feature>
<evidence type="ECO:0000313" key="5">
    <source>
        <dbReference type="Proteomes" id="UP000285301"/>
    </source>
</evidence>
<dbReference type="OrthoDB" id="6361509at2759"/>
<feature type="compositionally biased region" description="Polar residues" evidence="2">
    <location>
        <begin position="642"/>
        <end position="653"/>
    </location>
</feature>
<feature type="compositionally biased region" description="Basic and acidic residues" evidence="2">
    <location>
        <begin position="375"/>
        <end position="393"/>
    </location>
</feature>
<feature type="compositionally biased region" description="Low complexity" evidence="2">
    <location>
        <begin position="95"/>
        <end position="111"/>
    </location>
</feature>
<evidence type="ECO:0000313" key="4">
    <source>
        <dbReference type="EMBL" id="RWS06207.1"/>
    </source>
</evidence>
<accession>A0A3S3PQE4</accession>
<dbReference type="GO" id="GO:0003676">
    <property type="term" value="F:nucleic acid binding"/>
    <property type="evidence" value="ECO:0007669"/>
    <property type="project" value="InterPro"/>
</dbReference>
<dbReference type="Proteomes" id="UP000285301">
    <property type="component" value="Unassembled WGS sequence"/>
</dbReference>
<dbReference type="PROSITE" id="PS50158">
    <property type="entry name" value="ZF_CCHC"/>
    <property type="match status" value="1"/>
</dbReference>
<dbReference type="GO" id="GO:0008270">
    <property type="term" value="F:zinc ion binding"/>
    <property type="evidence" value="ECO:0007669"/>
    <property type="project" value="UniProtKB-KW"/>
</dbReference>
<gene>
    <name evidence="4" type="ORF">B4U79_04175</name>
</gene>
<dbReference type="Pfam" id="PF25479">
    <property type="entry name" value="Vts1"/>
    <property type="match status" value="1"/>
</dbReference>
<feature type="region of interest" description="Disordered" evidence="2">
    <location>
        <begin position="359"/>
        <end position="401"/>
    </location>
</feature>
<dbReference type="STRING" id="1965070.A0A3S3PQE4"/>
<feature type="region of interest" description="Disordered" evidence="2">
    <location>
        <begin position="548"/>
        <end position="576"/>
    </location>
</feature>
<feature type="compositionally biased region" description="Low complexity" evidence="2">
    <location>
        <begin position="441"/>
        <end position="457"/>
    </location>
</feature>
<feature type="compositionally biased region" description="Low complexity" evidence="2">
    <location>
        <begin position="654"/>
        <end position="663"/>
    </location>
</feature>
<evidence type="ECO:0000256" key="1">
    <source>
        <dbReference type="PROSITE-ProRule" id="PRU00047"/>
    </source>
</evidence>
<keyword evidence="1" id="KW-0862">Zinc</keyword>
<reference evidence="4 5" key="1">
    <citation type="journal article" date="2018" name="Gigascience">
        <title>Genomes of trombidid mites reveal novel predicted allergens and laterally-transferred genes associated with secondary metabolism.</title>
        <authorList>
            <person name="Dong X."/>
            <person name="Chaisiri K."/>
            <person name="Xia D."/>
            <person name="Armstrong S.D."/>
            <person name="Fang Y."/>
            <person name="Donnelly M.J."/>
            <person name="Kadowaki T."/>
            <person name="McGarry J.W."/>
            <person name="Darby A.C."/>
            <person name="Makepeace B.L."/>
        </authorList>
    </citation>
    <scope>NUCLEOTIDE SEQUENCE [LARGE SCALE GENOMIC DNA]</scope>
    <source>
        <strain evidence="4">UoL-WK</strain>
    </source>
</reference>
<proteinExistence type="predicted"/>
<keyword evidence="1" id="KW-0863">Zinc-finger</keyword>
<dbReference type="PANTHER" id="PTHR16195">
    <property type="entry name" value="ZINC FINGER CCHC DOMAIN CONTAINING PROTEIN"/>
    <property type="match status" value="1"/>
</dbReference>
<feature type="region of interest" description="Disordered" evidence="2">
    <location>
        <begin position="610"/>
        <end position="665"/>
    </location>
</feature>
<dbReference type="InterPro" id="IPR058599">
    <property type="entry name" value="PHAT_Smg/ZCCHC2-like"/>
</dbReference>
<comment type="caution">
    <text evidence="4">The sequence shown here is derived from an EMBL/GenBank/DDBJ whole genome shotgun (WGS) entry which is preliminary data.</text>
</comment>
<dbReference type="Pfam" id="PF00098">
    <property type="entry name" value="zf-CCHC"/>
    <property type="match status" value="1"/>
</dbReference>
<feature type="region of interest" description="Disordered" evidence="2">
    <location>
        <begin position="88"/>
        <end position="111"/>
    </location>
</feature>
<evidence type="ECO:0000256" key="2">
    <source>
        <dbReference type="SAM" id="MobiDB-lite"/>
    </source>
</evidence>
<name>A0A3S3PQE4_9ACAR</name>
<keyword evidence="5" id="KW-1185">Reference proteome</keyword>
<feature type="compositionally biased region" description="Low complexity" evidence="2">
    <location>
        <begin position="626"/>
        <end position="641"/>
    </location>
</feature>
<dbReference type="InterPro" id="IPR042344">
    <property type="entry name" value="ZCCHC14"/>
</dbReference>
<dbReference type="InterPro" id="IPR001878">
    <property type="entry name" value="Znf_CCHC"/>
</dbReference>
<feature type="region of interest" description="Disordered" evidence="2">
    <location>
        <begin position="431"/>
        <end position="469"/>
    </location>
</feature>
<feature type="domain" description="CCHC-type" evidence="3">
    <location>
        <begin position="829"/>
        <end position="844"/>
    </location>
</feature>
<feature type="compositionally biased region" description="Low complexity" evidence="2">
    <location>
        <begin position="551"/>
        <end position="562"/>
    </location>
</feature>
<feature type="compositionally biased region" description="Polar residues" evidence="2">
    <location>
        <begin position="610"/>
        <end position="625"/>
    </location>
</feature>
<evidence type="ECO:0000259" key="3">
    <source>
        <dbReference type="PROSITE" id="PS50158"/>
    </source>
</evidence>
<organism evidence="4 5">
    <name type="scientific">Dinothrombium tinctorium</name>
    <dbReference type="NCBI Taxonomy" id="1965070"/>
    <lineage>
        <taxon>Eukaryota</taxon>
        <taxon>Metazoa</taxon>
        <taxon>Ecdysozoa</taxon>
        <taxon>Arthropoda</taxon>
        <taxon>Chelicerata</taxon>
        <taxon>Arachnida</taxon>
        <taxon>Acari</taxon>
        <taxon>Acariformes</taxon>
        <taxon>Trombidiformes</taxon>
        <taxon>Prostigmata</taxon>
        <taxon>Anystina</taxon>
        <taxon>Parasitengona</taxon>
        <taxon>Trombidioidea</taxon>
        <taxon>Trombidiidae</taxon>
        <taxon>Dinothrombium</taxon>
    </lineage>
</organism>
<dbReference type="EMBL" id="NCKU01004273">
    <property type="protein sequence ID" value="RWS06207.1"/>
    <property type="molecule type" value="Genomic_DNA"/>
</dbReference>
<sequence length="858" mass="93467">MVQCKEEVFNWFKELSGAKRIELMCGLINLCIPLEWRFFATVIENLARRDYSSLREAELKSNSAQEFEALCNCNWLLAENLSEDQTARSKATANTSAQPTPSSNAAATSNSMDKHLSSVRSKIVVYLCLLSSSNRMCATVAYNAFRRQLCVENVSQTLAFSKKSVDKIDCNQDSKAQLNSNSNAAVSSRSETGISPLIFDDMFYNEIILLHTLAIHHPAFTFEQQTLLGNQLNILQHWMDSVIMAAHMANAVSAASATQRTSPMANASQYGIAGQNFPHFHPFQQTQQLPHPFQMTNKQQHPQYHQVHQQQYQYNTQLPIFPDVSSQQLANSSVSSNGSLKPQYAPTVVPQMAVTSPPGFQNQPIHSPTVAELSNFERRPLRKDLPKDDSVRENEEEFLTSTQKDIRNTSFINNENFSIVNGDLNECKKLNLDNSKPTSPPGSVCSSNSSSPVSSASTNLNNQQLMPPSNNNLNFIENVLKRENLRKYKDKISSIKFEELRNMSEDELIKLGLSPIAANKLKKALLSSNYNGIRYGSVEKEKQEKFIKKNSSPSLSPSVSVSSEKDSEEVDSDERMIYSKNSYSEIPAAKMTSKSSSLTASNQKWQAVSAKATSPNISTSTVTNAKSQPSSKSSGLQSSSGMNDSAKSTQRFDSNGSSSASNATNRVSFRMVPSNADMNGATSVSSPSPASKCPNCLCNCTCSGSSATTTPSTTPPPTIPTLQSGMIPIVGGQSVVHPYWLFFPPLSSGSAINGYTPGSQTDQLFHYWYSLAMAAASAGIPYWPHFPPLAFSGSIPSFPSAASALGGNQSLIAAAAANFQAAKSSPVSCYNCGAYGHRGNECNQQSLDDVVKPSTSRS</sequence>